<accession>A0A9P8IGX2</accession>
<dbReference type="InterPro" id="IPR002182">
    <property type="entry name" value="NB-ARC"/>
</dbReference>
<keyword evidence="4" id="KW-1185">Reference proteome</keyword>
<gene>
    <name evidence="3" type="ORF">GP486_006614</name>
</gene>
<dbReference type="AlphaFoldDB" id="A0A9P8IGX2"/>
<dbReference type="InterPro" id="IPR027417">
    <property type="entry name" value="P-loop_NTPase"/>
</dbReference>
<evidence type="ECO:0000259" key="2">
    <source>
        <dbReference type="Pfam" id="PF25000"/>
    </source>
</evidence>
<dbReference type="Gene3D" id="3.40.50.300">
    <property type="entry name" value="P-loop containing nucleotide triphosphate hydrolases"/>
    <property type="match status" value="1"/>
</dbReference>
<dbReference type="InterPro" id="IPR011990">
    <property type="entry name" value="TPR-like_helical_dom_sf"/>
</dbReference>
<dbReference type="PANTHER" id="PTHR35205">
    <property type="entry name" value="NB-ARC AND TPR DOMAIN PROTEIN"/>
    <property type="match status" value="1"/>
</dbReference>
<dbReference type="Pfam" id="PF00931">
    <property type="entry name" value="NB-ARC"/>
    <property type="match status" value="1"/>
</dbReference>
<evidence type="ECO:0000313" key="4">
    <source>
        <dbReference type="Proteomes" id="UP000750711"/>
    </source>
</evidence>
<evidence type="ECO:0000313" key="3">
    <source>
        <dbReference type="EMBL" id="KAH0553214.1"/>
    </source>
</evidence>
<dbReference type="PANTHER" id="PTHR35205:SF1">
    <property type="entry name" value="ZU5 DOMAIN-CONTAINING PROTEIN"/>
    <property type="match status" value="1"/>
</dbReference>
<sequence length="898" mass="102400">ELFFSSQWTTAIERSKTSLDPDDLETVESFRSWNNLAAEDLETLGKIPRMVKSLALKAEAFNGYCNEAQVVSNPVKEACFDMQILFTDFFTASIKYIHGAGEVPRHHGGSSHRQESGSPFQLIERRYTTTNHELGEALTRVEKLVRINSPTRVRSPPSTDANITASNLRCLLLPHIKTTRFFDRVDVFEKLDQILGPTAKRTSFRSVALHGLGGVGKSAIASTYIKKKFDENDYDVVLWVCGETPSSLRQSFTDIAMRLKLPGAQPQTHDENTILVQDWFQSTGKSKFCKDRRWLVVYDNVESAATLMPYWPESSQGRAIITTRNHSLAFEPASFGVEVTSWDAQTGSQFLLFLLKKSIGRDLEAEDSSALALSERLSGHALAISHMAGLIYDGEFSIQEFMTMYLKNPRRAHAANEFTALWDFSFKSLDKNSLFLLGVLSYLMPDTIPQELFEAGANQEFSEDLDFCSDDFSQANSLSAALRRLITLALIKRDRDTRVLSIHRMVQTQFKHFLSLEQRQKVFNNTVALVYGVFPREDTAKGQLYEVWETCNRYLQHVLNLKDCFMEEVKMSKNFKALWQFCDLLAQCQRYLYEANALTDLENLCDVNMVAVETLEDGHRKDDLKASIMSHQANLAESLGDAEKAIDLNKRVYEIRLQEKPMKQALLCYVTNNLGYCHNTANDHKSSLEWFQRSRDWWAALVESQGETQGCPPFILKNTARCMVYLNDLKGAEEMLNISIPQLKNAKPLNWAMLAYAYFVQGTLERRQCKFESAEAHFIEAQNSWLEGDQTRLHPFNGGCMYKIGACCLDQGKVEAAIKHIRDSMEVTKFHRKSMPVEHARNLFKLSEALLQDNHDSSSGEWENLRDEAEIYLKRRKPGVVACDMENAYDNLIPIFWR</sequence>
<dbReference type="SUPFAM" id="SSF48452">
    <property type="entry name" value="TPR-like"/>
    <property type="match status" value="1"/>
</dbReference>
<comment type="caution">
    <text evidence="3">The sequence shown here is derived from an EMBL/GenBank/DDBJ whole genome shotgun (WGS) entry which is preliminary data.</text>
</comment>
<dbReference type="Pfam" id="PF25000">
    <property type="entry name" value="DUF7779"/>
    <property type="match status" value="1"/>
</dbReference>
<feature type="domain" description="DUF7779" evidence="2">
    <location>
        <begin position="425"/>
        <end position="516"/>
    </location>
</feature>
<feature type="non-terminal residue" evidence="3">
    <location>
        <position position="898"/>
    </location>
</feature>
<protein>
    <recommendedName>
        <fullName evidence="5">NB-ARC domain-containing protein</fullName>
    </recommendedName>
</protein>
<feature type="domain" description="NB-ARC" evidence="1">
    <location>
        <begin position="191"/>
        <end position="332"/>
    </location>
</feature>
<dbReference type="Proteomes" id="UP000750711">
    <property type="component" value="Unassembled WGS sequence"/>
</dbReference>
<dbReference type="Gene3D" id="1.25.40.10">
    <property type="entry name" value="Tetratricopeptide repeat domain"/>
    <property type="match status" value="2"/>
</dbReference>
<evidence type="ECO:0008006" key="5">
    <source>
        <dbReference type="Google" id="ProtNLM"/>
    </source>
</evidence>
<dbReference type="InterPro" id="IPR056681">
    <property type="entry name" value="DUF7779"/>
</dbReference>
<proteinExistence type="predicted"/>
<dbReference type="GO" id="GO:0043531">
    <property type="term" value="F:ADP binding"/>
    <property type="evidence" value="ECO:0007669"/>
    <property type="project" value="InterPro"/>
</dbReference>
<reference evidence="3" key="1">
    <citation type="submission" date="2021-03" db="EMBL/GenBank/DDBJ databases">
        <title>Comparative genomics and phylogenomic investigation of the class Geoglossomycetes provide insights into ecological specialization and systematics.</title>
        <authorList>
            <person name="Melie T."/>
            <person name="Pirro S."/>
            <person name="Miller A.N."/>
            <person name="Quandt A."/>
        </authorList>
    </citation>
    <scope>NUCLEOTIDE SEQUENCE</scope>
    <source>
        <strain evidence="3">CAQ_001_2017</strain>
    </source>
</reference>
<evidence type="ECO:0000259" key="1">
    <source>
        <dbReference type="Pfam" id="PF00931"/>
    </source>
</evidence>
<dbReference type="SUPFAM" id="SSF52540">
    <property type="entry name" value="P-loop containing nucleoside triphosphate hydrolases"/>
    <property type="match status" value="1"/>
</dbReference>
<dbReference type="EMBL" id="JAGHQM010001544">
    <property type="protein sequence ID" value="KAH0553214.1"/>
    <property type="molecule type" value="Genomic_DNA"/>
</dbReference>
<organism evidence="3 4">
    <name type="scientific">Trichoglossum hirsutum</name>
    <dbReference type="NCBI Taxonomy" id="265104"/>
    <lineage>
        <taxon>Eukaryota</taxon>
        <taxon>Fungi</taxon>
        <taxon>Dikarya</taxon>
        <taxon>Ascomycota</taxon>
        <taxon>Pezizomycotina</taxon>
        <taxon>Geoglossomycetes</taxon>
        <taxon>Geoglossales</taxon>
        <taxon>Geoglossaceae</taxon>
        <taxon>Trichoglossum</taxon>
    </lineage>
</organism>
<name>A0A9P8IGX2_9PEZI</name>